<reference evidence="1 2" key="1">
    <citation type="submission" date="2015-06" db="EMBL/GenBank/DDBJ databases">
        <title>Draft Genome Sequence of Parabacteroides goldsteinii with Putative Novel Metallo-Beta-Lactamases Isolated from a Blood Culture from a Human Patient.</title>
        <authorList>
            <person name="Krogh T.J."/>
            <person name="Agergaard C.N."/>
            <person name="Moller-Jensen J."/>
            <person name="Justesen U.S."/>
        </authorList>
    </citation>
    <scope>NUCLEOTIDE SEQUENCE [LARGE SCALE GENOMIC DNA]</scope>
    <source>
        <strain evidence="1 2">910340</strain>
    </source>
</reference>
<name>A0A0J6CLK0_9BACT</name>
<evidence type="ECO:0000313" key="1">
    <source>
        <dbReference type="EMBL" id="KMM34053.1"/>
    </source>
</evidence>
<evidence type="ECO:0000313" key="2">
    <source>
        <dbReference type="Proteomes" id="UP000036166"/>
    </source>
</evidence>
<comment type="caution">
    <text evidence="1">The sequence shown here is derived from an EMBL/GenBank/DDBJ whole genome shotgun (WGS) entry which is preliminary data.</text>
</comment>
<dbReference type="PATRIC" id="fig|328812.4.peg.2354"/>
<proteinExistence type="predicted"/>
<sequence length="127" mass="14086">MAVGTLFGGILEFFQLSDDINISSTCYFYSPEVNFSGGSLLPTDQTVYGFSALCATDALLYSVLIADKDPNQFNKICSFDWKGNEIAKYQTDCLVFNLCASDTDTNRLYAIAISQEKGFYLVSFDLE</sequence>
<dbReference type="Proteomes" id="UP000036166">
    <property type="component" value="Unassembled WGS sequence"/>
</dbReference>
<gene>
    <name evidence="1" type="ORF">ACM15_08995</name>
</gene>
<organism evidence="1 2">
    <name type="scientific">Parabacteroides goldsteinii</name>
    <dbReference type="NCBI Taxonomy" id="328812"/>
    <lineage>
        <taxon>Bacteria</taxon>
        <taxon>Pseudomonadati</taxon>
        <taxon>Bacteroidota</taxon>
        <taxon>Bacteroidia</taxon>
        <taxon>Bacteroidales</taxon>
        <taxon>Tannerellaceae</taxon>
        <taxon>Parabacteroides</taxon>
    </lineage>
</organism>
<accession>A0A0J6CLK0</accession>
<dbReference type="EMBL" id="LFJV01000024">
    <property type="protein sequence ID" value="KMM34053.1"/>
    <property type="molecule type" value="Genomic_DNA"/>
</dbReference>
<protein>
    <submittedName>
        <fullName evidence="1">Uncharacterized protein</fullName>
    </submittedName>
</protein>
<dbReference type="AlphaFoldDB" id="A0A0J6CLK0"/>